<reference evidence="2" key="1">
    <citation type="submission" date="2021-03" db="EMBL/GenBank/DDBJ databases">
        <title>Whole genome shotgun sequence of Actinoplanes auranticolor NBRC 12245.</title>
        <authorList>
            <person name="Komaki H."/>
            <person name="Tamura T."/>
        </authorList>
    </citation>
    <scope>NUCLEOTIDE SEQUENCE</scope>
    <source>
        <strain evidence="2">NBRC 12245</strain>
    </source>
</reference>
<dbReference type="Gene3D" id="1.10.357.10">
    <property type="entry name" value="Tetracycline Repressor, domain 2"/>
    <property type="match status" value="1"/>
</dbReference>
<organism evidence="2 3">
    <name type="scientific">Actinoplanes auranticolor</name>
    <dbReference type="NCBI Taxonomy" id="47988"/>
    <lineage>
        <taxon>Bacteria</taxon>
        <taxon>Bacillati</taxon>
        <taxon>Actinomycetota</taxon>
        <taxon>Actinomycetes</taxon>
        <taxon>Micromonosporales</taxon>
        <taxon>Micromonosporaceae</taxon>
        <taxon>Actinoplanes</taxon>
    </lineage>
</organism>
<keyword evidence="3" id="KW-1185">Reference proteome</keyword>
<comment type="caution">
    <text evidence="2">The sequence shown here is derived from an EMBL/GenBank/DDBJ whole genome shotgun (WGS) entry which is preliminary data.</text>
</comment>
<feature type="domain" description="Tetracyclin repressor-like C-terminal group 31" evidence="1">
    <location>
        <begin position="29"/>
        <end position="137"/>
    </location>
</feature>
<gene>
    <name evidence="2" type="ORF">Aau02nite_20360</name>
</gene>
<proteinExistence type="predicted"/>
<dbReference type="Pfam" id="PF17940">
    <property type="entry name" value="TetR_C_31"/>
    <property type="match status" value="1"/>
</dbReference>
<dbReference type="AlphaFoldDB" id="A0A919S6J4"/>
<name>A0A919S6J4_9ACTN</name>
<dbReference type="Proteomes" id="UP000681340">
    <property type="component" value="Unassembled WGS sequence"/>
</dbReference>
<dbReference type="EMBL" id="BOQL01000018">
    <property type="protein sequence ID" value="GIM65873.1"/>
    <property type="molecule type" value="Genomic_DNA"/>
</dbReference>
<protein>
    <recommendedName>
        <fullName evidence="1">Tetracyclin repressor-like C-terminal group 31 domain-containing protein</fullName>
    </recommendedName>
</protein>
<sequence length="145" mass="15504">MPASGPLRSLYYADMDDIARTEDPASSGTHEHASQLIAQSLLRAAGEHRERYLAVFELRLEGLRRPAVAAALDELFRRSQAFTAGHHAALHLEIPPESVPVLLTLYGGALFTLVTGPAAAVGPELTRELAAGIVRAAVPAANEWT</sequence>
<dbReference type="InterPro" id="IPR041583">
    <property type="entry name" value="TetR_C_31"/>
</dbReference>
<evidence type="ECO:0000313" key="3">
    <source>
        <dbReference type="Proteomes" id="UP000681340"/>
    </source>
</evidence>
<evidence type="ECO:0000259" key="1">
    <source>
        <dbReference type="Pfam" id="PF17940"/>
    </source>
</evidence>
<evidence type="ECO:0000313" key="2">
    <source>
        <dbReference type="EMBL" id="GIM65873.1"/>
    </source>
</evidence>
<accession>A0A919S6J4</accession>